<gene>
    <name evidence="2" type="ORF">FKW77_009769</name>
</gene>
<dbReference type="STRING" id="50376.A0A517LEP3"/>
<dbReference type="Proteomes" id="UP000316270">
    <property type="component" value="Chromosome 10"/>
</dbReference>
<name>A0A517LEP3_9PEZI</name>
<protein>
    <recommendedName>
        <fullName evidence="4">Lipase B</fullName>
    </recommendedName>
</protein>
<dbReference type="InterPro" id="IPR029058">
    <property type="entry name" value="AB_hydrolase_fold"/>
</dbReference>
<dbReference type="PANTHER" id="PTHR37574:SF1">
    <property type="entry name" value="LIPASE B"/>
    <property type="match status" value="1"/>
</dbReference>
<sequence>MSFYSKFFAAAGLLQSVFASPTINYVPAHKSAPLHARQASNTSNADSLNNLVTIITDADPSAGLNLSSLVTDVLAGTANDSDAANQIFSAILTAIEDTVAAQVTSTPTDIPAATSALSSIFEATPTILYEQVFDLIKDGLVTNNLANEVNTLVTASFSGMNSETNVNPAPNCTIYPQKNCTDAPYTLTEEQLRQLVPGSGNTGYSTFAGNYIPLLQGSTIADPVWLNIPGQLLMDAQINAEYVAYAINYISCITNRNVSVISWSQGGLNTQWALKYWPSTRQVTSNFIAQSPDFHGTVLARILCPVFPMLPCPPAIIQQEYFSNFVATIRDDGGDSAYVPTTTIFSSTDEIVEPQSSVTGASAYLLDARNVGVTNNQVQDVCGGRGPAGTFYTHEGVLYNPLGYALTIDALTNGGPGQTSRIDLTTVCAQIISPGLDLIDVLTTEETVVIALLSIALYPAKQINEPAIMAYALDGANLCIHDLKLYFNNLDLCINQFEHCIGDLELYIDNLNVYNQCHVDSFRNDFNSVN</sequence>
<dbReference type="AlphaFoldDB" id="A0A517LEP3"/>
<accession>A0A517LEP3</accession>
<dbReference type="PANTHER" id="PTHR37574">
    <property type="entry name" value="LIPASE B"/>
    <property type="match status" value="1"/>
</dbReference>
<dbReference type="EMBL" id="CP042194">
    <property type="protein sequence ID" value="QDS74110.1"/>
    <property type="molecule type" value="Genomic_DNA"/>
</dbReference>
<feature type="signal peptide" evidence="1">
    <location>
        <begin position="1"/>
        <end position="19"/>
    </location>
</feature>
<evidence type="ECO:0008006" key="4">
    <source>
        <dbReference type="Google" id="ProtNLM"/>
    </source>
</evidence>
<reference evidence="2 3" key="1">
    <citation type="submission" date="2019-07" db="EMBL/GenBank/DDBJ databases">
        <title>Finished genome of Venturia effusa.</title>
        <authorList>
            <person name="Young C.A."/>
            <person name="Cox M.P."/>
            <person name="Ganley A.R.D."/>
            <person name="David W.J."/>
        </authorList>
    </citation>
    <scope>NUCLEOTIDE SEQUENCE [LARGE SCALE GENOMIC DNA]</scope>
    <source>
        <strain evidence="3">albino</strain>
    </source>
</reference>
<dbReference type="OrthoDB" id="4605274at2759"/>
<proteinExistence type="predicted"/>
<dbReference type="SUPFAM" id="SSF53474">
    <property type="entry name" value="alpha/beta-Hydrolases"/>
    <property type="match status" value="1"/>
</dbReference>
<keyword evidence="3" id="KW-1185">Reference proteome</keyword>
<evidence type="ECO:0000313" key="2">
    <source>
        <dbReference type="EMBL" id="QDS74110.1"/>
    </source>
</evidence>
<keyword evidence="1" id="KW-0732">Signal</keyword>
<evidence type="ECO:0000256" key="1">
    <source>
        <dbReference type="SAM" id="SignalP"/>
    </source>
</evidence>
<dbReference type="InterPro" id="IPR053228">
    <property type="entry name" value="Stereospecific_Lipase"/>
</dbReference>
<feature type="chain" id="PRO_5022115516" description="Lipase B" evidence="1">
    <location>
        <begin position="20"/>
        <end position="530"/>
    </location>
</feature>
<organism evidence="2 3">
    <name type="scientific">Venturia effusa</name>
    <dbReference type="NCBI Taxonomy" id="50376"/>
    <lineage>
        <taxon>Eukaryota</taxon>
        <taxon>Fungi</taxon>
        <taxon>Dikarya</taxon>
        <taxon>Ascomycota</taxon>
        <taxon>Pezizomycotina</taxon>
        <taxon>Dothideomycetes</taxon>
        <taxon>Pleosporomycetidae</taxon>
        <taxon>Venturiales</taxon>
        <taxon>Venturiaceae</taxon>
        <taxon>Venturia</taxon>
    </lineage>
</organism>
<dbReference type="Gene3D" id="3.40.50.1820">
    <property type="entry name" value="alpha/beta hydrolase"/>
    <property type="match status" value="1"/>
</dbReference>
<evidence type="ECO:0000313" key="3">
    <source>
        <dbReference type="Proteomes" id="UP000316270"/>
    </source>
</evidence>